<dbReference type="Gene3D" id="3.10.20.90">
    <property type="entry name" value="Phosphatidylinositol 3-kinase Catalytic Subunit, Chain A, domain 1"/>
    <property type="match status" value="1"/>
</dbReference>
<dbReference type="SUPFAM" id="SSF54236">
    <property type="entry name" value="Ubiquitin-like"/>
    <property type="match status" value="1"/>
</dbReference>
<evidence type="ECO:0000313" key="1">
    <source>
        <dbReference type="EMBL" id="KAK5980785.1"/>
    </source>
</evidence>
<dbReference type="InterPro" id="IPR029071">
    <property type="entry name" value="Ubiquitin-like_domsf"/>
</dbReference>
<dbReference type="AlphaFoldDB" id="A0AAN8G0E5"/>
<comment type="caution">
    <text evidence="1">The sequence shown here is derived from an EMBL/GenBank/DDBJ whole genome shotgun (WGS) entry which is preliminary data.</text>
</comment>
<gene>
    <name evidence="1" type="ORF">GCK32_001308</name>
</gene>
<reference evidence="1 2" key="1">
    <citation type="submission" date="2019-10" db="EMBL/GenBank/DDBJ databases">
        <title>Assembly and Annotation for the nematode Trichostrongylus colubriformis.</title>
        <authorList>
            <person name="Martin J."/>
        </authorList>
    </citation>
    <scope>NUCLEOTIDE SEQUENCE [LARGE SCALE GENOMIC DNA]</scope>
    <source>
        <strain evidence="1">G859</strain>
        <tissue evidence="1">Whole worm</tissue>
    </source>
</reference>
<organism evidence="1 2">
    <name type="scientific">Trichostrongylus colubriformis</name>
    <name type="common">Black scour worm</name>
    <dbReference type="NCBI Taxonomy" id="6319"/>
    <lineage>
        <taxon>Eukaryota</taxon>
        <taxon>Metazoa</taxon>
        <taxon>Ecdysozoa</taxon>
        <taxon>Nematoda</taxon>
        <taxon>Chromadorea</taxon>
        <taxon>Rhabditida</taxon>
        <taxon>Rhabditina</taxon>
        <taxon>Rhabditomorpha</taxon>
        <taxon>Strongyloidea</taxon>
        <taxon>Trichostrongylidae</taxon>
        <taxon>Trichostrongylus</taxon>
    </lineage>
</organism>
<dbReference type="EMBL" id="WIXE01007008">
    <property type="protein sequence ID" value="KAK5980785.1"/>
    <property type="molecule type" value="Genomic_DNA"/>
</dbReference>
<sequence length="117" mass="13515">MLQIDNFLKSLLPVPVIPPSDKVLLMVIDGCELLFWIAMNMQTPFREMMKLTQLYTGIDHRAYWFYCHGWILLESHTPSALQLRNYDVISLVPVMCHPIVHTTSFSPAGTRAPKRQE</sequence>
<dbReference type="Proteomes" id="UP001331761">
    <property type="component" value="Unassembled WGS sequence"/>
</dbReference>
<protein>
    <submittedName>
        <fullName evidence="1">Uncharacterized protein</fullName>
    </submittedName>
</protein>
<proteinExistence type="predicted"/>
<evidence type="ECO:0000313" key="2">
    <source>
        <dbReference type="Proteomes" id="UP001331761"/>
    </source>
</evidence>
<accession>A0AAN8G0E5</accession>
<name>A0AAN8G0E5_TRICO</name>
<keyword evidence="2" id="KW-1185">Reference proteome</keyword>